<protein>
    <submittedName>
        <fullName evidence="2">Uncharacterized protein</fullName>
    </submittedName>
</protein>
<dbReference type="Proteomes" id="UP000824120">
    <property type="component" value="Chromosome 7"/>
</dbReference>
<feature type="region of interest" description="Disordered" evidence="1">
    <location>
        <begin position="70"/>
        <end position="102"/>
    </location>
</feature>
<keyword evidence="3" id="KW-1185">Reference proteome</keyword>
<organism evidence="2 3">
    <name type="scientific">Solanum commersonii</name>
    <name type="common">Commerson's wild potato</name>
    <name type="synonym">Commerson's nightshade</name>
    <dbReference type="NCBI Taxonomy" id="4109"/>
    <lineage>
        <taxon>Eukaryota</taxon>
        <taxon>Viridiplantae</taxon>
        <taxon>Streptophyta</taxon>
        <taxon>Embryophyta</taxon>
        <taxon>Tracheophyta</taxon>
        <taxon>Spermatophyta</taxon>
        <taxon>Magnoliopsida</taxon>
        <taxon>eudicotyledons</taxon>
        <taxon>Gunneridae</taxon>
        <taxon>Pentapetalae</taxon>
        <taxon>asterids</taxon>
        <taxon>lamiids</taxon>
        <taxon>Solanales</taxon>
        <taxon>Solanaceae</taxon>
        <taxon>Solanoideae</taxon>
        <taxon>Solaneae</taxon>
        <taxon>Solanum</taxon>
    </lineage>
</organism>
<dbReference type="EMBL" id="JACXVP010000007">
    <property type="protein sequence ID" value="KAG5595201.1"/>
    <property type="molecule type" value="Genomic_DNA"/>
</dbReference>
<name>A0A9J5Y471_SOLCO</name>
<accession>A0A9J5Y471</accession>
<evidence type="ECO:0000313" key="2">
    <source>
        <dbReference type="EMBL" id="KAG5595201.1"/>
    </source>
</evidence>
<dbReference type="AlphaFoldDB" id="A0A9J5Y471"/>
<comment type="caution">
    <text evidence="2">The sequence shown here is derived from an EMBL/GenBank/DDBJ whole genome shotgun (WGS) entry which is preliminary data.</text>
</comment>
<dbReference type="OrthoDB" id="585237at2759"/>
<evidence type="ECO:0000313" key="3">
    <source>
        <dbReference type="Proteomes" id="UP000824120"/>
    </source>
</evidence>
<proteinExistence type="predicted"/>
<sequence length="102" mass="11477">MTYDIGSRQNENIHLWITEELVQQNDSRSSGRLNGSCLNRGKRGCERAIQAVAARSEAANLHPRWRKVQDGENITSRLDPSSMGHVESRVNRQGPPCKAKYS</sequence>
<reference evidence="2 3" key="1">
    <citation type="submission" date="2020-09" db="EMBL/GenBank/DDBJ databases">
        <title>De no assembly of potato wild relative species, Solanum commersonii.</title>
        <authorList>
            <person name="Cho K."/>
        </authorList>
    </citation>
    <scope>NUCLEOTIDE SEQUENCE [LARGE SCALE GENOMIC DNA]</scope>
    <source>
        <strain evidence="2">LZ3.2</strain>
        <tissue evidence="2">Leaf</tissue>
    </source>
</reference>
<gene>
    <name evidence="2" type="ORF">H5410_036433</name>
</gene>
<evidence type="ECO:0000256" key="1">
    <source>
        <dbReference type="SAM" id="MobiDB-lite"/>
    </source>
</evidence>